<dbReference type="GO" id="GO:0007030">
    <property type="term" value="P:Golgi organization"/>
    <property type="evidence" value="ECO:0007669"/>
    <property type="project" value="TreeGrafter"/>
</dbReference>
<dbReference type="InterPro" id="IPR007265">
    <property type="entry name" value="COG_su3"/>
</dbReference>
<keyword evidence="7" id="KW-0472">Membrane</keyword>
<dbReference type="EMBL" id="JANBPT010001215">
    <property type="protein sequence ID" value="KAJ1909367.1"/>
    <property type="molecule type" value="Genomic_DNA"/>
</dbReference>
<keyword evidence="12" id="KW-1185">Reference proteome</keyword>
<keyword evidence="5" id="KW-0653">Protein transport</keyword>
<evidence type="ECO:0000313" key="11">
    <source>
        <dbReference type="EMBL" id="KAJ1909367.1"/>
    </source>
</evidence>
<keyword evidence="6" id="KW-0333">Golgi apparatus</keyword>
<dbReference type="PANTHER" id="PTHR13302:SF8">
    <property type="entry name" value="CONSERVED OLIGOMERIC GOLGI COMPLEX SUBUNIT 3"/>
    <property type="match status" value="1"/>
</dbReference>
<dbReference type="InterPro" id="IPR048685">
    <property type="entry name" value="COG3_C"/>
</dbReference>
<comment type="similarity">
    <text evidence="2">Belongs to the COG3 family.</text>
</comment>
<evidence type="ECO:0000256" key="8">
    <source>
        <dbReference type="ARBA" id="ARBA00031339"/>
    </source>
</evidence>
<evidence type="ECO:0000256" key="6">
    <source>
        <dbReference type="ARBA" id="ARBA00023034"/>
    </source>
</evidence>
<dbReference type="GO" id="GO:0006886">
    <property type="term" value="P:intracellular protein transport"/>
    <property type="evidence" value="ECO:0007669"/>
    <property type="project" value="InterPro"/>
</dbReference>
<dbReference type="AlphaFoldDB" id="A0A9W7ZNG5"/>
<accession>A0A9W7ZNG5</accession>
<comment type="caution">
    <text evidence="11">The sequence shown here is derived from an EMBL/GenBank/DDBJ whole genome shotgun (WGS) entry which is preliminary data.</text>
</comment>
<feature type="domain" description="Conserved oligomeric Golgi complex subunit 3 N-terminal" evidence="9">
    <location>
        <begin position="55"/>
        <end position="198"/>
    </location>
</feature>
<dbReference type="GO" id="GO:0017119">
    <property type="term" value="C:Golgi transport complex"/>
    <property type="evidence" value="ECO:0007669"/>
    <property type="project" value="TreeGrafter"/>
</dbReference>
<dbReference type="Proteomes" id="UP001150569">
    <property type="component" value="Unassembled WGS sequence"/>
</dbReference>
<proteinExistence type="inferred from homology"/>
<dbReference type="PANTHER" id="PTHR13302">
    <property type="entry name" value="CONSERVED OLIGOMERIC GOLGI COMPLEX COMPONENT 3"/>
    <property type="match status" value="1"/>
</dbReference>
<evidence type="ECO:0000256" key="2">
    <source>
        <dbReference type="ARBA" id="ARBA00009936"/>
    </source>
</evidence>
<name>A0A9W7ZNG5_9FUNG</name>
<comment type="subcellular location">
    <subcellularLocation>
        <location evidence="1">Golgi apparatus membrane</location>
        <topology evidence="1">Peripheral membrane protein</topology>
    </subcellularLocation>
</comment>
<dbReference type="GO" id="GO:0006891">
    <property type="term" value="P:intra-Golgi vesicle-mediated transport"/>
    <property type="evidence" value="ECO:0007669"/>
    <property type="project" value="TreeGrafter"/>
</dbReference>
<evidence type="ECO:0000313" key="12">
    <source>
        <dbReference type="Proteomes" id="UP001150569"/>
    </source>
</evidence>
<dbReference type="InterPro" id="IPR048320">
    <property type="entry name" value="COG3_N"/>
</dbReference>
<evidence type="ECO:0000256" key="1">
    <source>
        <dbReference type="ARBA" id="ARBA00004395"/>
    </source>
</evidence>
<evidence type="ECO:0000256" key="5">
    <source>
        <dbReference type="ARBA" id="ARBA00022927"/>
    </source>
</evidence>
<dbReference type="GO" id="GO:0000139">
    <property type="term" value="C:Golgi membrane"/>
    <property type="evidence" value="ECO:0007669"/>
    <property type="project" value="UniProtKB-SubCell"/>
</dbReference>
<dbReference type="GO" id="GO:0005801">
    <property type="term" value="C:cis-Golgi network"/>
    <property type="evidence" value="ECO:0007669"/>
    <property type="project" value="InterPro"/>
</dbReference>
<gene>
    <name evidence="11" type="primary">COG3_2</name>
    <name evidence="11" type="ORF">IWQ60_011215</name>
</gene>
<dbReference type="OrthoDB" id="296793at2759"/>
<sequence>MNAPDLPSAATESTTDAMVGLAVTQPIDTTEKFLDWLTKVEVAITRGQESKYSQCLDYLRTQLTAVERTIIYIDAVSTTLDDMKGQHQTVERKTRNLQTQGGYILQEQSALNAAAELLDGHLSYFNDLETITKLMHAPGDAVCLHENFLPYIRRLEECIAHLEQTPAYKDLELYLMRFQQCLTRGMTLIKMYFVKTVRALGSEASTKMTEAYNNKGGPDPNLAQFTTPLYVHFRTVASTLQPLVYELEASSRLHSDYRALLSDCASAYTSTRSQLLSTRVQGEVAALAQQHKDRPVDAVHQTFTFLTDLLSQEYQLYHRLFDSESQSFGLFLEGLGAHLYHQFRPTVVRETDHGVLCDVSQAIQAYVALIREPATENGSTSNVLIMDMLGNELPAETKAVHLRPLYPTAIKLLTELNNKASYRTEQFIDQRIRNYQVPDAELQDVLDHYRKTQADLASPDIDIAEVRPYPFPPVEAVRDTLGKVYSSVDSTKFGHLAHKAVSMCLATLKAFSKKLAAADSAVQPVFDRDQTQALQTQLVLYHLDFEQLGLEP</sequence>
<organism evidence="11 12">
    <name type="scientific">Tieghemiomyces parasiticus</name>
    <dbReference type="NCBI Taxonomy" id="78921"/>
    <lineage>
        <taxon>Eukaryota</taxon>
        <taxon>Fungi</taxon>
        <taxon>Fungi incertae sedis</taxon>
        <taxon>Zoopagomycota</taxon>
        <taxon>Kickxellomycotina</taxon>
        <taxon>Dimargaritomycetes</taxon>
        <taxon>Dimargaritales</taxon>
        <taxon>Dimargaritaceae</taxon>
        <taxon>Tieghemiomyces</taxon>
    </lineage>
</organism>
<evidence type="ECO:0000259" key="9">
    <source>
        <dbReference type="Pfam" id="PF04136"/>
    </source>
</evidence>
<evidence type="ECO:0000256" key="7">
    <source>
        <dbReference type="ARBA" id="ARBA00023136"/>
    </source>
</evidence>
<dbReference type="Pfam" id="PF20671">
    <property type="entry name" value="COG3_C"/>
    <property type="match status" value="1"/>
</dbReference>
<reference evidence="11" key="1">
    <citation type="submission" date="2022-07" db="EMBL/GenBank/DDBJ databases">
        <title>Phylogenomic reconstructions and comparative analyses of Kickxellomycotina fungi.</title>
        <authorList>
            <person name="Reynolds N.K."/>
            <person name="Stajich J.E."/>
            <person name="Barry K."/>
            <person name="Grigoriev I.V."/>
            <person name="Crous P."/>
            <person name="Smith M.E."/>
        </authorList>
    </citation>
    <scope>NUCLEOTIDE SEQUENCE</scope>
    <source>
        <strain evidence="11">RSA 861</strain>
    </source>
</reference>
<dbReference type="Pfam" id="PF04136">
    <property type="entry name" value="COG3_N"/>
    <property type="match status" value="1"/>
</dbReference>
<feature type="domain" description="Conserved oligomeric Golgi complex subunit 3 C-terminal" evidence="10">
    <location>
        <begin position="229"/>
        <end position="520"/>
    </location>
</feature>
<evidence type="ECO:0000256" key="4">
    <source>
        <dbReference type="ARBA" id="ARBA00022448"/>
    </source>
</evidence>
<protein>
    <recommendedName>
        <fullName evidence="3">Conserved oligomeric Golgi complex subunit 3</fullName>
    </recommendedName>
    <alternativeName>
        <fullName evidence="8">Component of oligomeric Golgi complex 3</fullName>
    </alternativeName>
</protein>
<keyword evidence="4" id="KW-0813">Transport</keyword>
<evidence type="ECO:0000259" key="10">
    <source>
        <dbReference type="Pfam" id="PF20671"/>
    </source>
</evidence>
<evidence type="ECO:0000256" key="3">
    <source>
        <dbReference type="ARBA" id="ARBA00020976"/>
    </source>
</evidence>